<dbReference type="AlphaFoldDB" id="A0A6M3LFD3"/>
<name>A0A6M3LFD3_9ZZZZ</name>
<reference evidence="1" key="1">
    <citation type="submission" date="2020-03" db="EMBL/GenBank/DDBJ databases">
        <title>The deep terrestrial virosphere.</title>
        <authorList>
            <person name="Holmfeldt K."/>
            <person name="Nilsson E."/>
            <person name="Simone D."/>
            <person name="Lopez-Fernandez M."/>
            <person name="Wu X."/>
            <person name="de Brujin I."/>
            <person name="Lundin D."/>
            <person name="Andersson A."/>
            <person name="Bertilsson S."/>
            <person name="Dopson M."/>
        </authorList>
    </citation>
    <scope>NUCLEOTIDE SEQUENCE</scope>
    <source>
        <strain evidence="1">MM415B03239</strain>
    </source>
</reference>
<accession>A0A6M3LFD3</accession>
<dbReference type="EMBL" id="MT143020">
    <property type="protein sequence ID" value="QJA91871.1"/>
    <property type="molecule type" value="Genomic_DNA"/>
</dbReference>
<sequence>MSIETFKDGVANDLRNELVRIAPVDTSRLRNSIKVDVVGEELVISMVFYGMFIEHGIRPHIIRPKNKKALKFKVKSVGSTGKESSEVVITKEVHHPGTKAFPFIRNTFYHKLPNIVSKNATIHLGSPDAAEVVF</sequence>
<evidence type="ECO:0000313" key="1">
    <source>
        <dbReference type="EMBL" id="QJA91871.1"/>
    </source>
</evidence>
<proteinExistence type="predicted"/>
<gene>
    <name evidence="1" type="ORF">MM415B03239_0010</name>
</gene>
<protein>
    <submittedName>
        <fullName evidence="1">Putative tail protein</fullName>
    </submittedName>
</protein>
<organism evidence="1">
    <name type="scientific">viral metagenome</name>
    <dbReference type="NCBI Taxonomy" id="1070528"/>
    <lineage>
        <taxon>unclassified sequences</taxon>
        <taxon>metagenomes</taxon>
        <taxon>organismal metagenomes</taxon>
    </lineage>
</organism>